<feature type="compositionally biased region" description="Acidic residues" evidence="1">
    <location>
        <begin position="119"/>
        <end position="130"/>
    </location>
</feature>
<reference evidence="2 3" key="1">
    <citation type="submission" date="2019-02" db="EMBL/GenBank/DDBJ databases">
        <title>Genome sequencing of the rare red list fungi Dentipellis fragilis.</title>
        <authorList>
            <person name="Buettner E."/>
            <person name="Kellner H."/>
        </authorList>
    </citation>
    <scope>NUCLEOTIDE SEQUENCE [LARGE SCALE GENOMIC DNA]</scope>
    <source>
        <strain evidence="2 3">DSM 105465</strain>
    </source>
</reference>
<name>A0A4Y9YJB0_9AGAM</name>
<protein>
    <submittedName>
        <fullName evidence="2">Uncharacterized protein</fullName>
    </submittedName>
</protein>
<evidence type="ECO:0000313" key="3">
    <source>
        <dbReference type="Proteomes" id="UP000298327"/>
    </source>
</evidence>
<comment type="caution">
    <text evidence="2">The sequence shown here is derived from an EMBL/GenBank/DDBJ whole genome shotgun (WGS) entry which is preliminary data.</text>
</comment>
<evidence type="ECO:0000313" key="2">
    <source>
        <dbReference type="EMBL" id="TFY61793.1"/>
    </source>
</evidence>
<accession>A0A4Y9YJB0</accession>
<gene>
    <name evidence="2" type="ORF">EVG20_g6925</name>
</gene>
<organism evidence="2 3">
    <name type="scientific">Dentipellis fragilis</name>
    <dbReference type="NCBI Taxonomy" id="205917"/>
    <lineage>
        <taxon>Eukaryota</taxon>
        <taxon>Fungi</taxon>
        <taxon>Dikarya</taxon>
        <taxon>Basidiomycota</taxon>
        <taxon>Agaricomycotina</taxon>
        <taxon>Agaricomycetes</taxon>
        <taxon>Russulales</taxon>
        <taxon>Hericiaceae</taxon>
        <taxon>Dentipellis</taxon>
    </lineage>
</organism>
<evidence type="ECO:0000256" key="1">
    <source>
        <dbReference type="SAM" id="MobiDB-lite"/>
    </source>
</evidence>
<proteinExistence type="predicted"/>
<keyword evidence="3" id="KW-1185">Reference proteome</keyword>
<sequence>MYLWVPANITNVGSRLMNPTFTVMDSTPFQLGVYLLMLPTLDIHRRGRGMLIPSLKGYLAGDRQTARRDLDPFVVPQALSLLWNQLRPQEIHGISSSLSTHQLEHLRRQILNTRNSESTGDDADEEECDA</sequence>
<dbReference type="AlphaFoldDB" id="A0A4Y9YJB0"/>
<feature type="region of interest" description="Disordered" evidence="1">
    <location>
        <begin position="111"/>
        <end position="130"/>
    </location>
</feature>
<dbReference type="Proteomes" id="UP000298327">
    <property type="component" value="Unassembled WGS sequence"/>
</dbReference>
<dbReference type="EMBL" id="SEOQ01000492">
    <property type="protein sequence ID" value="TFY61793.1"/>
    <property type="molecule type" value="Genomic_DNA"/>
</dbReference>